<accession>A0A0G4H9H1</accession>
<organism evidence="2">
    <name type="scientific">Chromera velia CCMP2878</name>
    <dbReference type="NCBI Taxonomy" id="1169474"/>
    <lineage>
        <taxon>Eukaryota</taxon>
        <taxon>Sar</taxon>
        <taxon>Alveolata</taxon>
        <taxon>Colpodellida</taxon>
        <taxon>Chromeraceae</taxon>
        <taxon>Chromera</taxon>
    </lineage>
</organism>
<dbReference type="AlphaFoldDB" id="A0A0G4H9H1"/>
<reference evidence="2" key="1">
    <citation type="submission" date="2014-11" db="EMBL/GenBank/DDBJ databases">
        <authorList>
            <person name="Otto D Thomas"/>
            <person name="Naeem Raeece"/>
        </authorList>
    </citation>
    <scope>NUCLEOTIDE SEQUENCE</scope>
</reference>
<dbReference type="VEuPathDB" id="CryptoDB:Cvel_5947"/>
<gene>
    <name evidence="2" type="ORF">Cvel_5947</name>
</gene>
<sequence length="84" mass="8892">MIGPTTPCDKPVDPSDRLGEGGTDRLGGNHRLSDTGHGRAEGDRQGDTLGGHGKGLADGFLERGGAKDLQICWRRELQRVRVGG</sequence>
<protein>
    <submittedName>
        <fullName evidence="2">Uncharacterized protein</fullName>
    </submittedName>
</protein>
<feature type="region of interest" description="Disordered" evidence="1">
    <location>
        <begin position="1"/>
        <end position="58"/>
    </location>
</feature>
<evidence type="ECO:0000313" key="2">
    <source>
        <dbReference type="EMBL" id="CEM40451.1"/>
    </source>
</evidence>
<feature type="compositionally biased region" description="Basic and acidic residues" evidence="1">
    <location>
        <begin position="10"/>
        <end position="23"/>
    </location>
</feature>
<dbReference type="EMBL" id="CDMZ01002039">
    <property type="protein sequence ID" value="CEM40451.1"/>
    <property type="molecule type" value="Genomic_DNA"/>
</dbReference>
<evidence type="ECO:0000256" key="1">
    <source>
        <dbReference type="SAM" id="MobiDB-lite"/>
    </source>
</evidence>
<name>A0A0G4H9H1_9ALVE</name>
<feature type="compositionally biased region" description="Basic and acidic residues" evidence="1">
    <location>
        <begin position="31"/>
        <end position="46"/>
    </location>
</feature>
<proteinExistence type="predicted"/>